<gene>
    <name evidence="1" type="ORF">ABFY20_00675</name>
</gene>
<name>A0AB39BHC9_9MICO</name>
<evidence type="ECO:0000313" key="1">
    <source>
        <dbReference type="EMBL" id="XDI05634.1"/>
    </source>
</evidence>
<dbReference type="RefSeq" id="WP_368498020.1">
    <property type="nucleotide sequence ID" value="NZ_CP162511.1"/>
</dbReference>
<evidence type="ECO:0008006" key="2">
    <source>
        <dbReference type="Google" id="ProtNLM"/>
    </source>
</evidence>
<accession>A0AB39BHC9</accession>
<organism evidence="1">
    <name type="scientific">Herbiconiux sp. A18JL235</name>
    <dbReference type="NCBI Taxonomy" id="3152363"/>
    <lineage>
        <taxon>Bacteria</taxon>
        <taxon>Bacillati</taxon>
        <taxon>Actinomycetota</taxon>
        <taxon>Actinomycetes</taxon>
        <taxon>Micrococcales</taxon>
        <taxon>Microbacteriaceae</taxon>
        <taxon>Herbiconiux</taxon>
    </lineage>
</organism>
<protein>
    <recommendedName>
        <fullName evidence="2">HTH luxR-type domain-containing protein</fullName>
    </recommendedName>
</protein>
<reference evidence="1" key="1">
    <citation type="submission" date="2024-05" db="EMBL/GenBank/DDBJ databases">
        <title>Herbiconiux sp. A18JL235.</title>
        <authorList>
            <person name="Zhang G."/>
        </authorList>
    </citation>
    <scope>NUCLEOTIDE SEQUENCE</scope>
    <source>
        <strain evidence="1">A18JL235</strain>
    </source>
</reference>
<sequence>MHDDTLLAILHRGRPATIAEAAQLAHLDEAAARGAVEALRERGLLGGSGDELAYPDPAAWVSERVSARSSQLRRDAQSALDDIEGVIADLPRMLRQFSIGETTADPVPVITRHGPHASEDLWFDNAPHESGTLFAVLPEVTRFLKPDPDRAARFGRALAGKTSVRVIIPTSAVDEPAAARSIEHYSSFGVEYRTLDSPPSWFWVDGDQLALPFEWGEGAPTSVLGVRNAALGGMAVDYFERLWWQAEPILPAEHPWTPLLTLMRQGITLESASRSLGINPRTGRRRIAAAMEHYRATTLFALGVAWAAEGRRSE</sequence>
<dbReference type="AlphaFoldDB" id="A0AB39BHC9"/>
<dbReference type="EMBL" id="CP162511">
    <property type="protein sequence ID" value="XDI05634.1"/>
    <property type="molecule type" value="Genomic_DNA"/>
</dbReference>
<proteinExistence type="predicted"/>